<accession>A0A1G2TJU5</accession>
<sequence>MTRVSVSEPQSVAAVMDRLKVPVSVGVPEIVAVEVLKLRPAGKVPLMLKLVVVEVAPVEVAVMV</sequence>
<evidence type="ECO:0000313" key="2">
    <source>
        <dbReference type="Proteomes" id="UP000177279"/>
    </source>
</evidence>
<comment type="caution">
    <text evidence="1">The sequence shown here is derived from an EMBL/GenBank/DDBJ whole genome shotgun (WGS) entry which is preliminary data.</text>
</comment>
<proteinExistence type="predicted"/>
<evidence type="ECO:0000313" key="1">
    <source>
        <dbReference type="EMBL" id="OHA96891.1"/>
    </source>
</evidence>
<dbReference type="AlphaFoldDB" id="A0A1G2TJU5"/>
<gene>
    <name evidence="1" type="ORF">A3D49_02165</name>
</gene>
<protein>
    <submittedName>
        <fullName evidence="1">Uncharacterized protein</fullName>
    </submittedName>
</protein>
<dbReference type="Proteomes" id="UP000177279">
    <property type="component" value="Unassembled WGS sequence"/>
</dbReference>
<dbReference type="EMBL" id="MHVS01000003">
    <property type="protein sequence ID" value="OHA96891.1"/>
    <property type="molecule type" value="Genomic_DNA"/>
</dbReference>
<reference evidence="1 2" key="1">
    <citation type="journal article" date="2016" name="Nat. Commun.">
        <title>Thousands of microbial genomes shed light on interconnected biogeochemical processes in an aquifer system.</title>
        <authorList>
            <person name="Anantharaman K."/>
            <person name="Brown C.T."/>
            <person name="Hug L.A."/>
            <person name="Sharon I."/>
            <person name="Castelle C.J."/>
            <person name="Probst A.J."/>
            <person name="Thomas B.C."/>
            <person name="Singh A."/>
            <person name="Wilkins M.J."/>
            <person name="Karaoz U."/>
            <person name="Brodie E.L."/>
            <person name="Williams K.H."/>
            <person name="Hubbard S.S."/>
            <person name="Banfield J.F."/>
        </authorList>
    </citation>
    <scope>NUCLEOTIDE SEQUENCE [LARGE SCALE GENOMIC DNA]</scope>
</reference>
<organism evidence="1 2">
    <name type="scientific">Candidatus Zambryskibacteria bacterium RIFCSPHIGHO2_02_FULL_43_37</name>
    <dbReference type="NCBI Taxonomy" id="1802749"/>
    <lineage>
        <taxon>Bacteria</taxon>
        <taxon>Candidatus Zambryskiibacteriota</taxon>
    </lineage>
</organism>
<name>A0A1G2TJU5_9BACT</name>